<accession>A0A1G4JLD6</accession>
<dbReference type="Pfam" id="PF18265">
    <property type="entry name" value="Nas2_N"/>
    <property type="match status" value="1"/>
</dbReference>
<feature type="domain" description="PDZ GRASP-type" evidence="3">
    <location>
        <begin position="129"/>
        <end position="212"/>
    </location>
</feature>
<evidence type="ECO:0000256" key="1">
    <source>
        <dbReference type="ARBA" id="ARBA00023186"/>
    </source>
</evidence>
<evidence type="ECO:0000256" key="2">
    <source>
        <dbReference type="ARBA" id="ARBA00068021"/>
    </source>
</evidence>
<feature type="domain" description="Nas2 N-terminal" evidence="4">
    <location>
        <begin position="33"/>
        <end position="108"/>
    </location>
</feature>
<sequence>MDPPNEFDVLSQDVDQTLRADIDNLDQLPLASVFDVKSRLESELTRLFNALNEMGADMETPLVTNEGYPRADLDVLQIRLLRRNVNVLRNDLKAVISRAEVLMATQFEKLAAKTQEVNRNREFESRIPFAKVVDVVATSPSEVAGLKKDDKIVAFGRVHAGNHKSLSAVALCAQASENKPISVRILRDSEFHQLTLTPTKNWSGRGLLGCQIVAI</sequence>
<proteinExistence type="predicted"/>
<name>A0A1G4JLD6_9SACH</name>
<dbReference type="InterPro" id="IPR036034">
    <property type="entry name" value="PDZ_sf"/>
</dbReference>
<dbReference type="Gene3D" id="2.30.42.10">
    <property type="match status" value="1"/>
</dbReference>
<dbReference type="InterPro" id="IPR024958">
    <property type="entry name" value="GRASP_PDZ"/>
</dbReference>
<dbReference type="InterPro" id="IPR040815">
    <property type="entry name" value="Nas2_N"/>
</dbReference>
<evidence type="ECO:0000259" key="4">
    <source>
        <dbReference type="Pfam" id="PF18265"/>
    </source>
</evidence>
<dbReference type="InterPro" id="IPR035269">
    <property type="entry name" value="PSMD9"/>
</dbReference>
<evidence type="ECO:0000259" key="3">
    <source>
        <dbReference type="Pfam" id="PF04495"/>
    </source>
</evidence>
<dbReference type="GO" id="GO:0005737">
    <property type="term" value="C:cytoplasm"/>
    <property type="evidence" value="ECO:0007669"/>
    <property type="project" value="TreeGrafter"/>
</dbReference>
<dbReference type="FunFam" id="2.30.42.10:FF:000107">
    <property type="entry name" value="26S proteasome non-ATPase regulatory subunit 9"/>
    <property type="match status" value="1"/>
</dbReference>
<dbReference type="SUPFAM" id="SSF50156">
    <property type="entry name" value="PDZ domain-like"/>
    <property type="match status" value="1"/>
</dbReference>
<dbReference type="Gene3D" id="6.10.140.1710">
    <property type="match status" value="1"/>
</dbReference>
<keyword evidence="6" id="KW-1185">Reference proteome</keyword>
<evidence type="ECO:0000313" key="5">
    <source>
        <dbReference type="EMBL" id="SCU91313.1"/>
    </source>
</evidence>
<protein>
    <recommendedName>
        <fullName evidence="2">Probable 26S proteasome regulatory subunit p27</fullName>
    </recommendedName>
</protein>
<gene>
    <name evidence="5" type="ORF">LAMI_0E05402G</name>
</gene>
<dbReference type="GO" id="GO:0005634">
    <property type="term" value="C:nucleus"/>
    <property type="evidence" value="ECO:0007669"/>
    <property type="project" value="TreeGrafter"/>
</dbReference>
<organism evidence="5 6">
    <name type="scientific">Lachancea mirantina</name>
    <dbReference type="NCBI Taxonomy" id="1230905"/>
    <lineage>
        <taxon>Eukaryota</taxon>
        <taxon>Fungi</taxon>
        <taxon>Dikarya</taxon>
        <taxon>Ascomycota</taxon>
        <taxon>Saccharomycotina</taxon>
        <taxon>Saccharomycetes</taxon>
        <taxon>Saccharomycetales</taxon>
        <taxon>Saccharomycetaceae</taxon>
        <taxon>Lachancea</taxon>
    </lineage>
</organism>
<dbReference type="GO" id="GO:0070682">
    <property type="term" value="P:proteasome regulatory particle assembly"/>
    <property type="evidence" value="ECO:0007669"/>
    <property type="project" value="InterPro"/>
</dbReference>
<dbReference type="PANTHER" id="PTHR12651">
    <property type="entry name" value="26S PROTEASOME NON-ATPASE REGULATORY SUBUNIT 9"/>
    <property type="match status" value="1"/>
</dbReference>
<evidence type="ECO:0000313" key="6">
    <source>
        <dbReference type="Proteomes" id="UP000191024"/>
    </source>
</evidence>
<dbReference type="AlphaFoldDB" id="A0A1G4JLD6"/>
<keyword evidence="1" id="KW-0143">Chaperone</keyword>
<dbReference type="EMBL" id="LT598465">
    <property type="protein sequence ID" value="SCU91313.1"/>
    <property type="molecule type" value="Genomic_DNA"/>
</dbReference>
<dbReference type="PANTHER" id="PTHR12651:SF1">
    <property type="entry name" value="26S PROTEASOME NON-ATPASE REGULATORY SUBUNIT 9"/>
    <property type="match status" value="1"/>
</dbReference>
<dbReference type="OrthoDB" id="72325at2759"/>
<dbReference type="Proteomes" id="UP000191024">
    <property type="component" value="Chromosome E"/>
</dbReference>
<dbReference type="STRING" id="1230905.A0A1G4JLD6"/>
<reference evidence="5 6" key="1">
    <citation type="submission" date="2016-03" db="EMBL/GenBank/DDBJ databases">
        <authorList>
            <person name="Devillers H."/>
        </authorList>
    </citation>
    <scope>NUCLEOTIDE SEQUENCE [LARGE SCALE GENOMIC DNA]</scope>
    <source>
        <strain evidence="5">CBS 11717</strain>
    </source>
</reference>
<dbReference type="Pfam" id="PF04495">
    <property type="entry name" value="GRASP55_65"/>
    <property type="match status" value="1"/>
</dbReference>